<accession>A0A3E1Y8U6</accession>
<dbReference type="EMBL" id="QPMM01000007">
    <property type="protein sequence ID" value="RFS21771.1"/>
    <property type="molecule type" value="Genomic_DNA"/>
</dbReference>
<reference evidence="1 2" key="1">
    <citation type="submission" date="2018-07" db="EMBL/GenBank/DDBJ databases">
        <title>Chitinophaga K2CV101002-2 sp. nov., isolated from a monsoon evergreen broad-leaved forest soil.</title>
        <authorList>
            <person name="Lv Y."/>
        </authorList>
    </citation>
    <scope>NUCLEOTIDE SEQUENCE [LARGE SCALE GENOMIC DNA]</scope>
    <source>
        <strain evidence="1 2">GDMCC 1.1288</strain>
    </source>
</reference>
<proteinExistence type="predicted"/>
<keyword evidence="2" id="KW-1185">Reference proteome</keyword>
<dbReference type="RefSeq" id="WP_116976321.1">
    <property type="nucleotide sequence ID" value="NZ_QPMM01000007.1"/>
</dbReference>
<organism evidence="1 2">
    <name type="scientific">Chitinophaga silvatica</name>
    <dbReference type="NCBI Taxonomy" id="2282649"/>
    <lineage>
        <taxon>Bacteria</taxon>
        <taxon>Pseudomonadati</taxon>
        <taxon>Bacteroidota</taxon>
        <taxon>Chitinophagia</taxon>
        <taxon>Chitinophagales</taxon>
        <taxon>Chitinophagaceae</taxon>
        <taxon>Chitinophaga</taxon>
    </lineage>
</organism>
<evidence type="ECO:0000313" key="1">
    <source>
        <dbReference type="EMBL" id="RFS21771.1"/>
    </source>
</evidence>
<sequence>MKLRIYIIALAAIAVSSCKKSDELMYNRQDSYIYFTLPFKLNQYNVELAERVDSISYSFAFDLPNTNQYTFKVPVSITGTTQAKDRSFNIEIDKENTTAVENIDYVPFSTTQVVRAGRVSDTIYIKVNKTLALSTSYKQLVLKLHSGTDFQLGAKEYQSAKISFTDILEQPKWWKTWQTVFGTYSKEKYKLWINLYKKGVDPSPDVYDNTKTYFYYWDNMPTFTGVSTFPILYMYVKQLKDFLLANPTYIDNDPTKERVTIPYNF</sequence>
<gene>
    <name evidence="1" type="ORF">DVR12_14010</name>
</gene>
<dbReference type="AlphaFoldDB" id="A0A3E1Y8U6"/>
<name>A0A3E1Y8U6_9BACT</name>
<dbReference type="OrthoDB" id="1094864at2"/>
<evidence type="ECO:0000313" key="2">
    <source>
        <dbReference type="Proteomes" id="UP000260644"/>
    </source>
</evidence>
<comment type="caution">
    <text evidence="1">The sequence shown here is derived from an EMBL/GenBank/DDBJ whole genome shotgun (WGS) entry which is preliminary data.</text>
</comment>
<protein>
    <submittedName>
        <fullName evidence="1">DUF4843 domain-containing protein</fullName>
    </submittedName>
</protein>
<dbReference type="InterPro" id="IPR032299">
    <property type="entry name" value="DUF4843"/>
</dbReference>
<dbReference type="PROSITE" id="PS51257">
    <property type="entry name" value="PROKAR_LIPOPROTEIN"/>
    <property type="match status" value="1"/>
</dbReference>
<dbReference type="Pfam" id="PF16132">
    <property type="entry name" value="DUF4843"/>
    <property type="match status" value="1"/>
</dbReference>
<dbReference type="Proteomes" id="UP000260644">
    <property type="component" value="Unassembled WGS sequence"/>
</dbReference>